<sequence length="526" mass="55511">MSDHNASAAAAADAPAVPMAAGMVPLTGGTLWLAALVLAAANFMAVLDMTVANVSVPSIAGNLGATTSQGTWVITSYAVAEAITVPLTGWLAARFGAVRVFATAMGLFGLASLLCGLANSLGMLVFARILQGLAGGPLMPLSQSLLLRIFPPRMAPAAIGLWSMTTLIAPVLGPIVGGWICDEYTWHWIFLINIPVALVCAFAVWHLVRRYEQPLLKNPIDTVGLLLLIVWVGSLQLMLDEGKNLDWFASPMIVALAAVAVVGFAAFMIWELHAEHPIVDLRVFRHRGFSMAVLTISLAFAAFFAVNVLTPLWLQSFMGYTATLAGLVTAWTGLFALFVAPAAAGLAARVDPRRLIFGGVFWMGVITCWRAFATTDMGYWDIALPLMFMGLGLPFFFIPTTGLALASVEPQEMDNAAGLMNFLRTLSGAAAVSVVNTAWENGTTRKHADLVGLSDAGGEVLHGLQQSGMSADAALSALDQLITSQSVMLATNQIMFIIAGGFVLAACAIWLAPRPTRTVDPGAGGH</sequence>
<feature type="transmembrane region" description="Helical" evidence="8">
    <location>
        <begin position="494"/>
        <end position="512"/>
    </location>
</feature>
<reference evidence="10 11" key="1">
    <citation type="journal article" date="2014" name="Genome Announc.">
        <title>Complete Genome Sequence of Polychlorinated Biphenyl Degrader Comamonas testosteroni TK102 (NBRC 109938).</title>
        <authorList>
            <person name="Fukuda K."/>
            <person name="Hosoyama A."/>
            <person name="Tsuchikane K."/>
            <person name="Ohji S."/>
            <person name="Yamazoe A."/>
            <person name="Fujita N."/>
            <person name="Shintani M."/>
            <person name="Kimbara K."/>
        </authorList>
    </citation>
    <scope>NUCLEOTIDE SEQUENCE [LARGE SCALE GENOMIC DNA]</scope>
    <source>
        <strain evidence="10">TK102</strain>
    </source>
</reference>
<dbReference type="RefSeq" id="WP_003058181.1">
    <property type="nucleotide sequence ID" value="NZ_CP006704.1"/>
</dbReference>
<feature type="transmembrane region" description="Helical" evidence="8">
    <location>
        <begin position="72"/>
        <end position="93"/>
    </location>
</feature>
<dbReference type="GO" id="GO:0005886">
    <property type="term" value="C:plasma membrane"/>
    <property type="evidence" value="ECO:0007669"/>
    <property type="project" value="UniProtKB-SubCell"/>
</dbReference>
<accession>A0A076PP89</accession>
<dbReference type="InterPro" id="IPR011701">
    <property type="entry name" value="MFS"/>
</dbReference>
<keyword evidence="7 8" id="KW-0472">Membrane</keyword>
<proteinExistence type="inferred from homology"/>
<dbReference type="AlphaFoldDB" id="A0A076PP89"/>
<dbReference type="SUPFAM" id="SSF103473">
    <property type="entry name" value="MFS general substrate transporter"/>
    <property type="match status" value="1"/>
</dbReference>
<dbReference type="PROSITE" id="PS50850">
    <property type="entry name" value="MFS"/>
    <property type="match status" value="1"/>
</dbReference>
<dbReference type="Pfam" id="PF07690">
    <property type="entry name" value="MFS_1"/>
    <property type="match status" value="1"/>
</dbReference>
<dbReference type="Gene3D" id="1.20.1720.10">
    <property type="entry name" value="Multidrug resistance protein D"/>
    <property type="match status" value="1"/>
</dbReference>
<evidence type="ECO:0000256" key="7">
    <source>
        <dbReference type="ARBA" id="ARBA00023136"/>
    </source>
</evidence>
<evidence type="ECO:0000313" key="11">
    <source>
        <dbReference type="Proteomes" id="UP000028782"/>
    </source>
</evidence>
<evidence type="ECO:0000256" key="6">
    <source>
        <dbReference type="ARBA" id="ARBA00022989"/>
    </source>
</evidence>
<name>A0A076PP89_COMTE</name>
<feature type="transmembrane region" description="Helical" evidence="8">
    <location>
        <begin position="251"/>
        <end position="270"/>
    </location>
</feature>
<feature type="transmembrane region" description="Helical" evidence="8">
    <location>
        <begin position="220"/>
        <end position="239"/>
    </location>
</feature>
<feature type="transmembrane region" description="Helical" evidence="8">
    <location>
        <begin position="31"/>
        <end position="52"/>
    </location>
</feature>
<feature type="transmembrane region" description="Helical" evidence="8">
    <location>
        <begin position="355"/>
        <end position="372"/>
    </location>
</feature>
<keyword evidence="3" id="KW-0813">Transport</keyword>
<keyword evidence="4" id="KW-1003">Cell membrane</keyword>
<evidence type="ECO:0000256" key="4">
    <source>
        <dbReference type="ARBA" id="ARBA00022475"/>
    </source>
</evidence>
<feature type="domain" description="Major facilitator superfamily (MFS) profile" evidence="9">
    <location>
        <begin position="34"/>
        <end position="517"/>
    </location>
</feature>
<dbReference type="KEGG" id="ctes:O987_05110"/>
<dbReference type="Gene3D" id="1.20.1250.20">
    <property type="entry name" value="MFS general substrate transporter like domains"/>
    <property type="match status" value="1"/>
</dbReference>
<organism evidence="10 11">
    <name type="scientific">Comamonas testosteroni TK102</name>
    <dbReference type="NCBI Taxonomy" id="1392005"/>
    <lineage>
        <taxon>Bacteria</taxon>
        <taxon>Pseudomonadati</taxon>
        <taxon>Pseudomonadota</taxon>
        <taxon>Betaproteobacteria</taxon>
        <taxon>Burkholderiales</taxon>
        <taxon>Comamonadaceae</taxon>
        <taxon>Comamonas</taxon>
    </lineage>
</organism>
<dbReference type="PANTHER" id="PTHR42718">
    <property type="entry name" value="MAJOR FACILITATOR SUPERFAMILY MULTIDRUG TRANSPORTER MFSC"/>
    <property type="match status" value="1"/>
</dbReference>
<feature type="transmembrane region" description="Helical" evidence="8">
    <location>
        <begin position="384"/>
        <end position="406"/>
    </location>
</feature>
<feature type="transmembrane region" description="Helical" evidence="8">
    <location>
        <begin position="186"/>
        <end position="208"/>
    </location>
</feature>
<dbReference type="CDD" id="cd17503">
    <property type="entry name" value="MFS_LmrB_MDR_like"/>
    <property type="match status" value="1"/>
</dbReference>
<feature type="transmembrane region" description="Helical" evidence="8">
    <location>
        <begin position="159"/>
        <end position="180"/>
    </location>
</feature>
<dbReference type="Proteomes" id="UP000028782">
    <property type="component" value="Chromosome"/>
</dbReference>
<evidence type="ECO:0000256" key="3">
    <source>
        <dbReference type="ARBA" id="ARBA00022448"/>
    </source>
</evidence>
<comment type="subcellular location">
    <subcellularLocation>
        <location evidence="1">Cell membrane</location>
        <topology evidence="1">Multi-pass membrane protein</topology>
    </subcellularLocation>
</comment>
<evidence type="ECO:0000256" key="2">
    <source>
        <dbReference type="ARBA" id="ARBA00008537"/>
    </source>
</evidence>
<keyword evidence="6 8" id="KW-1133">Transmembrane helix</keyword>
<evidence type="ECO:0000256" key="5">
    <source>
        <dbReference type="ARBA" id="ARBA00022692"/>
    </source>
</evidence>
<keyword evidence="5 8" id="KW-0812">Transmembrane</keyword>
<comment type="similarity">
    <text evidence="2">Belongs to the major facilitator superfamily. EmrB family.</text>
</comment>
<dbReference type="EMBL" id="CP006704">
    <property type="protein sequence ID" value="AIJ45182.1"/>
    <property type="molecule type" value="Genomic_DNA"/>
</dbReference>
<feature type="transmembrane region" description="Helical" evidence="8">
    <location>
        <begin position="320"/>
        <end position="343"/>
    </location>
</feature>
<dbReference type="NCBIfam" id="TIGR00711">
    <property type="entry name" value="efflux_EmrB"/>
    <property type="match status" value="1"/>
</dbReference>
<gene>
    <name evidence="10" type="ORF">O987_05110</name>
</gene>
<evidence type="ECO:0000256" key="8">
    <source>
        <dbReference type="SAM" id="Phobius"/>
    </source>
</evidence>
<dbReference type="PRINTS" id="PR01036">
    <property type="entry name" value="TCRTETB"/>
</dbReference>
<evidence type="ECO:0000256" key="1">
    <source>
        <dbReference type="ARBA" id="ARBA00004651"/>
    </source>
</evidence>
<dbReference type="HOGENOM" id="CLU_000960_28_0_4"/>
<dbReference type="InterPro" id="IPR004638">
    <property type="entry name" value="EmrB-like"/>
</dbReference>
<dbReference type="InterPro" id="IPR020846">
    <property type="entry name" value="MFS_dom"/>
</dbReference>
<feature type="transmembrane region" description="Helical" evidence="8">
    <location>
        <begin position="291"/>
        <end position="314"/>
    </location>
</feature>
<protein>
    <submittedName>
        <fullName evidence="10">DSBA oxidoreductase</fullName>
    </submittedName>
</protein>
<dbReference type="GO" id="GO:0022857">
    <property type="term" value="F:transmembrane transporter activity"/>
    <property type="evidence" value="ECO:0007669"/>
    <property type="project" value="InterPro"/>
</dbReference>
<dbReference type="PANTHER" id="PTHR42718:SF9">
    <property type="entry name" value="MAJOR FACILITATOR SUPERFAMILY MULTIDRUG TRANSPORTER MFSC"/>
    <property type="match status" value="1"/>
</dbReference>
<evidence type="ECO:0000313" key="10">
    <source>
        <dbReference type="EMBL" id="AIJ45182.1"/>
    </source>
</evidence>
<evidence type="ECO:0000259" key="9">
    <source>
        <dbReference type="PROSITE" id="PS50850"/>
    </source>
</evidence>
<feature type="transmembrane region" description="Helical" evidence="8">
    <location>
        <begin position="100"/>
        <end position="119"/>
    </location>
</feature>
<feature type="transmembrane region" description="Helical" evidence="8">
    <location>
        <begin position="125"/>
        <end position="147"/>
    </location>
</feature>
<dbReference type="InterPro" id="IPR036259">
    <property type="entry name" value="MFS_trans_sf"/>
</dbReference>